<feature type="non-terminal residue" evidence="7">
    <location>
        <position position="252"/>
    </location>
</feature>
<evidence type="ECO:0000256" key="2">
    <source>
        <dbReference type="ARBA" id="ARBA00022723"/>
    </source>
</evidence>
<dbReference type="GO" id="GO:0005634">
    <property type="term" value="C:nucleus"/>
    <property type="evidence" value="ECO:0007669"/>
    <property type="project" value="UniProtKB-SubCell"/>
</dbReference>
<name>A0A1L9PCX0_ASPVE</name>
<protein>
    <recommendedName>
        <fullName evidence="9">Transcription factor domain-containing protein</fullName>
    </recommendedName>
</protein>
<dbReference type="GO" id="GO:0000981">
    <property type="term" value="F:DNA-binding transcription factor activity, RNA polymerase II-specific"/>
    <property type="evidence" value="ECO:0007669"/>
    <property type="project" value="InterPro"/>
</dbReference>
<dbReference type="EMBL" id="KV878126">
    <property type="protein sequence ID" value="OJI99304.1"/>
    <property type="molecule type" value="Genomic_DNA"/>
</dbReference>
<sequence>MNSGSEPVTWELWCEQESLRRVTYCVFTLTTLINVAYDITAPINLEDRFGMPSHESQWAAKSEDEWNRSSQRHASAAPYCSAAAVADDIMSDEAQNIPSRIPAFGCHIIVSCLVQRIILFRKASPKDDAASAAMYHRFLRALRRWQRVWEREPSASLSPSSPHGPMLFNSTALLRLAYMRLVTDYSPVRQHLSWCDSIDVIEASIREVSQLTRGPDATRAALHACLALRVPVQLGFNVVARTSFWGWSVQHP</sequence>
<dbReference type="VEuPathDB" id="FungiDB:ASPVEDRAFT_69741"/>
<dbReference type="PANTHER" id="PTHR40626:SF10">
    <property type="entry name" value="C2H2-TYPE DOMAIN-CONTAINING PROTEIN"/>
    <property type="match status" value="1"/>
</dbReference>
<keyword evidence="8" id="KW-1185">Reference proteome</keyword>
<organism evidence="7 8">
    <name type="scientific">Aspergillus versicolor CBS 583.65</name>
    <dbReference type="NCBI Taxonomy" id="1036611"/>
    <lineage>
        <taxon>Eukaryota</taxon>
        <taxon>Fungi</taxon>
        <taxon>Dikarya</taxon>
        <taxon>Ascomycota</taxon>
        <taxon>Pezizomycotina</taxon>
        <taxon>Eurotiomycetes</taxon>
        <taxon>Eurotiomycetidae</taxon>
        <taxon>Eurotiales</taxon>
        <taxon>Aspergillaceae</taxon>
        <taxon>Aspergillus</taxon>
        <taxon>Aspergillus subgen. Nidulantes</taxon>
    </lineage>
</organism>
<dbReference type="Proteomes" id="UP000184073">
    <property type="component" value="Unassembled WGS sequence"/>
</dbReference>
<dbReference type="GO" id="GO:0008270">
    <property type="term" value="F:zinc ion binding"/>
    <property type="evidence" value="ECO:0007669"/>
    <property type="project" value="UniProtKB-KW"/>
</dbReference>
<keyword evidence="6" id="KW-0539">Nucleus</keyword>
<accession>A0A1L9PCX0</accession>
<dbReference type="GO" id="GO:0000978">
    <property type="term" value="F:RNA polymerase II cis-regulatory region sequence-specific DNA binding"/>
    <property type="evidence" value="ECO:0007669"/>
    <property type="project" value="InterPro"/>
</dbReference>
<dbReference type="RefSeq" id="XP_040665067.1">
    <property type="nucleotide sequence ID" value="XM_040816035.1"/>
</dbReference>
<dbReference type="GO" id="GO:0000785">
    <property type="term" value="C:chromatin"/>
    <property type="evidence" value="ECO:0007669"/>
    <property type="project" value="TreeGrafter"/>
</dbReference>
<comment type="subcellular location">
    <subcellularLocation>
        <location evidence="1">Nucleus</location>
    </subcellularLocation>
</comment>
<dbReference type="AlphaFoldDB" id="A0A1L9PCX0"/>
<dbReference type="PANTHER" id="PTHR40626">
    <property type="entry name" value="MIP31509P"/>
    <property type="match status" value="1"/>
</dbReference>
<evidence type="ECO:0000256" key="3">
    <source>
        <dbReference type="ARBA" id="ARBA00022737"/>
    </source>
</evidence>
<evidence type="ECO:0000256" key="5">
    <source>
        <dbReference type="ARBA" id="ARBA00022833"/>
    </source>
</evidence>
<dbReference type="OrthoDB" id="4492308at2759"/>
<dbReference type="STRING" id="1036611.A0A1L9PCX0"/>
<evidence type="ECO:0000313" key="7">
    <source>
        <dbReference type="EMBL" id="OJI99304.1"/>
    </source>
</evidence>
<keyword evidence="2" id="KW-0479">Metal-binding</keyword>
<keyword evidence="4" id="KW-0863">Zinc-finger</keyword>
<proteinExistence type="predicted"/>
<gene>
    <name evidence="7" type="ORF">ASPVEDRAFT_69741</name>
</gene>
<evidence type="ECO:0000256" key="1">
    <source>
        <dbReference type="ARBA" id="ARBA00004123"/>
    </source>
</evidence>
<evidence type="ECO:0000256" key="6">
    <source>
        <dbReference type="ARBA" id="ARBA00023242"/>
    </source>
</evidence>
<dbReference type="InterPro" id="IPR051059">
    <property type="entry name" value="VerF-like"/>
</dbReference>
<evidence type="ECO:0000256" key="4">
    <source>
        <dbReference type="ARBA" id="ARBA00022771"/>
    </source>
</evidence>
<evidence type="ECO:0008006" key="9">
    <source>
        <dbReference type="Google" id="ProtNLM"/>
    </source>
</evidence>
<keyword evidence="3" id="KW-0677">Repeat</keyword>
<reference evidence="8" key="1">
    <citation type="journal article" date="2017" name="Genome Biol.">
        <title>Comparative genomics reveals high biological diversity and specific adaptations in the industrially and medically important fungal genus Aspergillus.</title>
        <authorList>
            <person name="de Vries R.P."/>
            <person name="Riley R."/>
            <person name="Wiebenga A."/>
            <person name="Aguilar-Osorio G."/>
            <person name="Amillis S."/>
            <person name="Uchima C.A."/>
            <person name="Anderluh G."/>
            <person name="Asadollahi M."/>
            <person name="Askin M."/>
            <person name="Barry K."/>
            <person name="Battaglia E."/>
            <person name="Bayram O."/>
            <person name="Benocci T."/>
            <person name="Braus-Stromeyer S.A."/>
            <person name="Caldana C."/>
            <person name="Canovas D."/>
            <person name="Cerqueira G.C."/>
            <person name="Chen F."/>
            <person name="Chen W."/>
            <person name="Choi C."/>
            <person name="Clum A."/>
            <person name="Dos Santos R.A."/>
            <person name="Damasio A.R."/>
            <person name="Diallinas G."/>
            <person name="Emri T."/>
            <person name="Fekete E."/>
            <person name="Flipphi M."/>
            <person name="Freyberg S."/>
            <person name="Gallo A."/>
            <person name="Gournas C."/>
            <person name="Habgood R."/>
            <person name="Hainaut M."/>
            <person name="Harispe M.L."/>
            <person name="Henrissat B."/>
            <person name="Hilden K.S."/>
            <person name="Hope R."/>
            <person name="Hossain A."/>
            <person name="Karabika E."/>
            <person name="Karaffa L."/>
            <person name="Karanyi Z."/>
            <person name="Krasevec N."/>
            <person name="Kuo A."/>
            <person name="Kusch H."/>
            <person name="LaButti K."/>
            <person name="Lagendijk E.L."/>
            <person name="Lapidus A."/>
            <person name="Levasseur A."/>
            <person name="Lindquist E."/>
            <person name="Lipzen A."/>
            <person name="Logrieco A.F."/>
            <person name="MacCabe A."/>
            <person name="Maekelae M.R."/>
            <person name="Malavazi I."/>
            <person name="Melin P."/>
            <person name="Meyer V."/>
            <person name="Mielnichuk N."/>
            <person name="Miskei M."/>
            <person name="Molnar A.P."/>
            <person name="Mule G."/>
            <person name="Ngan C.Y."/>
            <person name="Orejas M."/>
            <person name="Orosz E."/>
            <person name="Ouedraogo J.P."/>
            <person name="Overkamp K.M."/>
            <person name="Park H.-S."/>
            <person name="Perrone G."/>
            <person name="Piumi F."/>
            <person name="Punt P.J."/>
            <person name="Ram A.F."/>
            <person name="Ramon A."/>
            <person name="Rauscher S."/>
            <person name="Record E."/>
            <person name="Riano-Pachon D.M."/>
            <person name="Robert V."/>
            <person name="Roehrig J."/>
            <person name="Ruller R."/>
            <person name="Salamov A."/>
            <person name="Salih N.S."/>
            <person name="Samson R.A."/>
            <person name="Sandor E."/>
            <person name="Sanguinetti M."/>
            <person name="Schuetze T."/>
            <person name="Sepcic K."/>
            <person name="Shelest E."/>
            <person name="Sherlock G."/>
            <person name="Sophianopoulou V."/>
            <person name="Squina F.M."/>
            <person name="Sun H."/>
            <person name="Susca A."/>
            <person name="Todd R.B."/>
            <person name="Tsang A."/>
            <person name="Unkles S.E."/>
            <person name="van de Wiele N."/>
            <person name="van Rossen-Uffink D."/>
            <person name="Oliveira J.V."/>
            <person name="Vesth T.C."/>
            <person name="Visser J."/>
            <person name="Yu J.-H."/>
            <person name="Zhou M."/>
            <person name="Andersen M.R."/>
            <person name="Archer D.B."/>
            <person name="Baker S.E."/>
            <person name="Benoit I."/>
            <person name="Brakhage A.A."/>
            <person name="Braus G.H."/>
            <person name="Fischer R."/>
            <person name="Frisvad J.C."/>
            <person name="Goldman G.H."/>
            <person name="Houbraken J."/>
            <person name="Oakley B."/>
            <person name="Pocsi I."/>
            <person name="Scazzocchio C."/>
            <person name="Seiboth B."/>
            <person name="vanKuyk P.A."/>
            <person name="Wortman J."/>
            <person name="Dyer P.S."/>
            <person name="Grigoriev I.V."/>
        </authorList>
    </citation>
    <scope>NUCLEOTIDE SEQUENCE [LARGE SCALE GENOMIC DNA]</scope>
    <source>
        <strain evidence="8">CBS 583.65</strain>
    </source>
</reference>
<dbReference type="GeneID" id="63731546"/>
<evidence type="ECO:0000313" key="8">
    <source>
        <dbReference type="Proteomes" id="UP000184073"/>
    </source>
</evidence>
<keyword evidence="5" id="KW-0862">Zinc</keyword>